<protein>
    <recommendedName>
        <fullName evidence="4">Retrotransposon gag domain-containing protein</fullName>
    </recommendedName>
</protein>
<name>A0A820VCA9_9BILA</name>
<dbReference type="Proteomes" id="UP000663862">
    <property type="component" value="Unassembled WGS sequence"/>
</dbReference>
<sequence>MTEQYMQIQWLQDTEEIFDRVQLKPSNKYLAVQSYLKGTADTWFRLHKSNIPDWFTFKKEILEVFKASFNRTSFTVEQQPVVHRRNYSSLSPDLKLSSVIDRSSSDSNTRSLSSEIIPLPLPISNANVYQQPDIVVLPEQSSVSDRSASKSDTQSSSSPQIRTLPLSTPVLNTDQQSDMVTLSEQSSSHQSVNTESITKSTVDTISHMISSTITNILPSCSSTVTVNSNTPHEAELKQLESDEINSCSMNEMPVINSEFISRIVSMKRNVQVNYRDKSLAAYDTRDFIYRMITTQDFLPAYRANISLFISRIYIYSCHVPLLEPSIKPNRNKIIHQVVTVKIEITIDIGSVAKVDQPHPTIR</sequence>
<feature type="region of interest" description="Disordered" evidence="1">
    <location>
        <begin position="140"/>
        <end position="170"/>
    </location>
</feature>
<dbReference type="AlphaFoldDB" id="A0A820VCA9"/>
<evidence type="ECO:0008006" key="4">
    <source>
        <dbReference type="Google" id="ProtNLM"/>
    </source>
</evidence>
<dbReference type="EMBL" id="CAJOBQ010001577">
    <property type="protein sequence ID" value="CAF4498976.1"/>
    <property type="molecule type" value="Genomic_DNA"/>
</dbReference>
<organism evidence="2 3">
    <name type="scientific">Rotaria socialis</name>
    <dbReference type="NCBI Taxonomy" id="392032"/>
    <lineage>
        <taxon>Eukaryota</taxon>
        <taxon>Metazoa</taxon>
        <taxon>Spiralia</taxon>
        <taxon>Gnathifera</taxon>
        <taxon>Rotifera</taxon>
        <taxon>Eurotatoria</taxon>
        <taxon>Bdelloidea</taxon>
        <taxon>Philodinida</taxon>
        <taxon>Philodinidae</taxon>
        <taxon>Rotaria</taxon>
    </lineage>
</organism>
<proteinExistence type="predicted"/>
<evidence type="ECO:0000313" key="3">
    <source>
        <dbReference type="Proteomes" id="UP000663862"/>
    </source>
</evidence>
<comment type="caution">
    <text evidence="2">The sequence shown here is derived from an EMBL/GenBank/DDBJ whole genome shotgun (WGS) entry which is preliminary data.</text>
</comment>
<reference evidence="2" key="1">
    <citation type="submission" date="2021-02" db="EMBL/GenBank/DDBJ databases">
        <authorList>
            <person name="Nowell W R."/>
        </authorList>
    </citation>
    <scope>NUCLEOTIDE SEQUENCE</scope>
</reference>
<feature type="compositionally biased region" description="Low complexity" evidence="1">
    <location>
        <begin position="141"/>
        <end position="158"/>
    </location>
</feature>
<gene>
    <name evidence="2" type="ORF">TSG867_LOCUS20936</name>
</gene>
<accession>A0A820VCA9</accession>
<evidence type="ECO:0000313" key="2">
    <source>
        <dbReference type="EMBL" id="CAF4498976.1"/>
    </source>
</evidence>
<feature type="compositionally biased region" description="Polar residues" evidence="1">
    <location>
        <begin position="159"/>
        <end position="170"/>
    </location>
</feature>
<evidence type="ECO:0000256" key="1">
    <source>
        <dbReference type="SAM" id="MobiDB-lite"/>
    </source>
</evidence>